<comment type="pathway">
    <text evidence="1">Cell wall biogenesis; peptidoglycan recycling.</text>
</comment>
<dbReference type="InterPro" id="IPR043129">
    <property type="entry name" value="ATPase_NBD"/>
</dbReference>
<keyword evidence="1" id="KW-0119">Carbohydrate metabolism</keyword>
<dbReference type="GO" id="GO:0005524">
    <property type="term" value="F:ATP binding"/>
    <property type="evidence" value="ECO:0007669"/>
    <property type="project" value="UniProtKB-UniRule"/>
</dbReference>
<evidence type="ECO:0000256" key="1">
    <source>
        <dbReference type="HAMAP-Rule" id="MF_01270"/>
    </source>
</evidence>
<keyword evidence="1" id="KW-0547">Nucleotide-binding</keyword>
<dbReference type="NCBIfam" id="NF007142">
    <property type="entry name" value="PRK09585.2-1"/>
    <property type="match status" value="1"/>
</dbReference>
<keyword evidence="1 2" id="KW-0418">Kinase</keyword>
<keyword evidence="3" id="KW-1185">Reference proteome</keyword>
<accession>A0A1M4X5E9</accession>
<dbReference type="GO" id="GO:0006040">
    <property type="term" value="P:amino sugar metabolic process"/>
    <property type="evidence" value="ECO:0007669"/>
    <property type="project" value="InterPro"/>
</dbReference>
<dbReference type="EC" id="2.7.1.170" evidence="1"/>
<comment type="catalytic activity">
    <reaction evidence="1">
        <text>1,6-anhydro-N-acetyl-beta-muramate + ATP + H2O = N-acetyl-D-muramate 6-phosphate + ADP + H(+)</text>
        <dbReference type="Rhea" id="RHEA:24952"/>
        <dbReference type="ChEBI" id="CHEBI:15377"/>
        <dbReference type="ChEBI" id="CHEBI:15378"/>
        <dbReference type="ChEBI" id="CHEBI:30616"/>
        <dbReference type="ChEBI" id="CHEBI:58690"/>
        <dbReference type="ChEBI" id="CHEBI:58722"/>
        <dbReference type="ChEBI" id="CHEBI:456216"/>
        <dbReference type="EC" id="2.7.1.170"/>
    </reaction>
</comment>
<dbReference type="RefSeq" id="WP_073298084.1">
    <property type="nucleotide sequence ID" value="NZ_FQUF01000019.1"/>
</dbReference>
<dbReference type="UniPathway" id="UPA00343"/>
<evidence type="ECO:0000313" key="3">
    <source>
        <dbReference type="Proteomes" id="UP000184128"/>
    </source>
</evidence>
<dbReference type="PANTHER" id="PTHR30605">
    <property type="entry name" value="ANHYDRO-N-ACETYLMURAMIC ACID KINASE"/>
    <property type="match status" value="1"/>
</dbReference>
<dbReference type="PANTHER" id="PTHR30605:SF0">
    <property type="entry name" value="ANHYDRO-N-ACETYLMURAMIC ACID KINASE"/>
    <property type="match status" value="1"/>
</dbReference>
<proteinExistence type="inferred from homology"/>
<gene>
    <name evidence="1" type="primary">anmK</name>
    <name evidence="2" type="ORF">SAMN02745249_01351</name>
</gene>
<dbReference type="UniPathway" id="UPA00544"/>
<comment type="pathway">
    <text evidence="1">Amino-sugar metabolism; 1,6-anhydro-N-acetylmuramate degradation.</text>
</comment>
<reference evidence="2 3" key="1">
    <citation type="submission" date="2016-11" db="EMBL/GenBank/DDBJ databases">
        <authorList>
            <person name="Jaros S."/>
            <person name="Januszkiewicz K."/>
            <person name="Wedrychowicz H."/>
        </authorList>
    </citation>
    <scope>NUCLEOTIDE SEQUENCE [LARGE SCALE GENOMIC DNA]</scope>
    <source>
        <strain evidence="2 3">DSM 15692</strain>
    </source>
</reference>
<dbReference type="STRING" id="1121025.SAMN02745249_01351"/>
<dbReference type="AlphaFoldDB" id="A0A1M4X5E9"/>
<dbReference type="EMBL" id="FQUF01000019">
    <property type="protein sequence ID" value="SHE88671.1"/>
    <property type="molecule type" value="Genomic_DNA"/>
</dbReference>
<dbReference type="Gene3D" id="3.30.420.40">
    <property type="match status" value="2"/>
</dbReference>
<organism evidence="2 3">
    <name type="scientific">Atopostipes suicloacalis DSM 15692</name>
    <dbReference type="NCBI Taxonomy" id="1121025"/>
    <lineage>
        <taxon>Bacteria</taxon>
        <taxon>Bacillati</taxon>
        <taxon>Bacillota</taxon>
        <taxon>Bacilli</taxon>
        <taxon>Lactobacillales</taxon>
        <taxon>Carnobacteriaceae</taxon>
        <taxon>Atopostipes</taxon>
    </lineage>
</organism>
<comment type="similarity">
    <text evidence="1">Belongs to the anhydro-N-acetylmuramic acid kinase family.</text>
</comment>
<dbReference type="GO" id="GO:0009254">
    <property type="term" value="P:peptidoglycan turnover"/>
    <property type="evidence" value="ECO:0007669"/>
    <property type="project" value="UniProtKB-UniRule"/>
</dbReference>
<dbReference type="NCBIfam" id="NF007148">
    <property type="entry name" value="PRK09585.3-2"/>
    <property type="match status" value="1"/>
</dbReference>
<dbReference type="SUPFAM" id="SSF53067">
    <property type="entry name" value="Actin-like ATPase domain"/>
    <property type="match status" value="1"/>
</dbReference>
<dbReference type="Proteomes" id="UP000184128">
    <property type="component" value="Unassembled WGS sequence"/>
</dbReference>
<keyword evidence="1" id="KW-0067">ATP-binding</keyword>
<protein>
    <recommendedName>
        <fullName evidence="1">Anhydro-N-acetylmuramic acid kinase</fullName>
        <ecNumber evidence="1">2.7.1.170</ecNumber>
    </recommendedName>
    <alternativeName>
        <fullName evidence="1">AnhMurNAc kinase</fullName>
    </alternativeName>
</protein>
<keyword evidence="1" id="KW-0808">Transferase</keyword>
<dbReference type="CDD" id="cd24050">
    <property type="entry name" value="ASKHA_NBD_ANMK"/>
    <property type="match status" value="1"/>
</dbReference>
<sequence length="378" mass="41347">MTYAIGIMSGTSLDGVDAALVNITGVNEETEVELIAFETLEIPEKIDQQIRESFSIESSNSALISSLNVKLGELFADAAIKVSKAAKINLKDVDFIASHGQTIYHIPEETEKYSSSTLQIGEAAVIAEKTGCTVVSNFRPRDMTVGGQGAPIVPYSEYILYRHHERTRLLQNIGGIGNVTVIPPNASLNDLVAFDTGPGNMIINELSQHFYNEPYDKNGEHAKQGQVNEKVLEDWMNHPFILREPPKTTGREEFGLQFVQEYLNKYKLPAEDWLATATMFTARSIAKSVDKYTTEKTDLIIGGGGSYNPTLVQMIKEVLPEISVIRQEDLGLSSDAKEAVAMVILGNQTLHRQPSNVPSATGASKPVILGSVTFGEQN</sequence>
<dbReference type="Pfam" id="PF03702">
    <property type="entry name" value="AnmK"/>
    <property type="match status" value="1"/>
</dbReference>
<comment type="function">
    <text evidence="1">Catalyzes the specific phosphorylation of 1,6-anhydro-N-acetylmuramic acid (anhMurNAc) with the simultaneous cleavage of the 1,6-anhydro ring, generating MurNAc-6-P. Is required for the utilization of anhMurNAc either imported from the medium or derived from its own cell wall murein, and thus plays a role in cell wall recycling.</text>
</comment>
<dbReference type="GO" id="GO:0016301">
    <property type="term" value="F:kinase activity"/>
    <property type="evidence" value="ECO:0007669"/>
    <property type="project" value="UniProtKB-KW"/>
</dbReference>
<feature type="binding site" evidence="1">
    <location>
        <begin position="10"/>
        <end position="17"/>
    </location>
    <ligand>
        <name>ATP</name>
        <dbReference type="ChEBI" id="CHEBI:30616"/>
    </ligand>
</feature>
<dbReference type="GO" id="GO:0097175">
    <property type="term" value="P:1,6-anhydro-N-acetyl-beta-muramic acid catabolic process"/>
    <property type="evidence" value="ECO:0007669"/>
    <property type="project" value="UniProtKB-UniRule"/>
</dbReference>
<name>A0A1M4X5E9_9LACT</name>
<dbReference type="OrthoDB" id="9763949at2"/>
<dbReference type="HAMAP" id="MF_01270">
    <property type="entry name" value="AnhMurNAc_kinase"/>
    <property type="match status" value="1"/>
</dbReference>
<evidence type="ECO:0000313" key="2">
    <source>
        <dbReference type="EMBL" id="SHE88671.1"/>
    </source>
</evidence>
<dbReference type="InterPro" id="IPR005338">
    <property type="entry name" value="Anhydro_N_Ac-Mur_kinase"/>
</dbReference>
<dbReference type="GO" id="GO:0016773">
    <property type="term" value="F:phosphotransferase activity, alcohol group as acceptor"/>
    <property type="evidence" value="ECO:0007669"/>
    <property type="project" value="UniProtKB-UniRule"/>
</dbReference>